<sequence length="305" mass="32910">MASCSSTAYDGGVISLSGTCGFCNLAFSVSIVSPKDTAQRCIEYNGCPGCVNKLQDRSQRRKYSIRDWCLKRHCATLGCTNVFRCSKIPASGILQHINPQLSFHCPVCCDRASAAALHTEDADAGNPLLATPDSPKGGAQGATIQQPTDDYPFASVSAPSPHSDISLSAADLAELDQLEADYAGWDTIPQQVKMTINPLSEGQTIEHMLGYVQKDRDVVVLCMIRGGSYVADASWCTSPLGHADDFRRDTACVYDDVIVSGSVQAPDLPEHTHRFRHENAAHDEAMEVFDGDDEDENMTEAAGIM</sequence>
<proteinExistence type="predicted"/>
<organism evidence="1 2">
    <name type="scientific">Tetradesmus obliquus</name>
    <name type="common">Green alga</name>
    <name type="synonym">Acutodesmus obliquus</name>
    <dbReference type="NCBI Taxonomy" id="3088"/>
    <lineage>
        <taxon>Eukaryota</taxon>
        <taxon>Viridiplantae</taxon>
        <taxon>Chlorophyta</taxon>
        <taxon>core chlorophytes</taxon>
        <taxon>Chlorophyceae</taxon>
        <taxon>CS clade</taxon>
        <taxon>Sphaeropleales</taxon>
        <taxon>Scenedesmaceae</taxon>
        <taxon>Tetradesmus</taxon>
    </lineage>
</organism>
<protein>
    <recommendedName>
        <fullName evidence="3">RING-type domain-containing protein</fullName>
    </recommendedName>
</protein>
<reference evidence="1 2" key="1">
    <citation type="submission" date="2023-05" db="EMBL/GenBank/DDBJ databases">
        <title>A 100% complete, gapless, phased diploid assembly of the Scenedesmus obliquus UTEX 3031 genome.</title>
        <authorList>
            <person name="Biondi T.C."/>
            <person name="Hanschen E.R."/>
            <person name="Kwon T."/>
            <person name="Eng W."/>
            <person name="Kruse C.P.S."/>
            <person name="Koehler S.I."/>
            <person name="Kunde Y."/>
            <person name="Gleasner C.D."/>
            <person name="You Mak K.T."/>
            <person name="Polle J."/>
            <person name="Hovde B.T."/>
            <person name="Starkenburg S.R."/>
        </authorList>
    </citation>
    <scope>NUCLEOTIDE SEQUENCE [LARGE SCALE GENOMIC DNA]</scope>
    <source>
        <strain evidence="1 2">DOE0152z</strain>
    </source>
</reference>
<gene>
    <name evidence="1" type="ORF">OEZ85_003519</name>
</gene>
<dbReference type="EMBL" id="CP126217">
    <property type="protein sequence ID" value="WIA18841.1"/>
    <property type="molecule type" value="Genomic_DNA"/>
</dbReference>
<evidence type="ECO:0008006" key="3">
    <source>
        <dbReference type="Google" id="ProtNLM"/>
    </source>
</evidence>
<evidence type="ECO:0000313" key="2">
    <source>
        <dbReference type="Proteomes" id="UP001244341"/>
    </source>
</evidence>
<name>A0ABY8UFD8_TETOB</name>
<evidence type="ECO:0000313" key="1">
    <source>
        <dbReference type="EMBL" id="WIA18841.1"/>
    </source>
</evidence>
<dbReference type="Proteomes" id="UP001244341">
    <property type="component" value="Chromosome 10b"/>
</dbReference>
<accession>A0ABY8UFD8</accession>
<keyword evidence="2" id="KW-1185">Reference proteome</keyword>